<proteinExistence type="predicted"/>
<dbReference type="RefSeq" id="XP_018660887.1">
    <property type="nucleotide sequence ID" value="XM_018805933.1"/>
</dbReference>
<dbReference type="EMBL" id="JPDN02000004">
    <property type="protein sequence ID" value="PON29543.1"/>
    <property type="molecule type" value="Genomic_DNA"/>
</dbReference>
<comment type="caution">
    <text evidence="1">The sequence shown here is derived from an EMBL/GenBank/DDBJ whole genome shotgun (WGS) entry which is preliminary data.</text>
</comment>
<dbReference type="AlphaFoldDB" id="A0A2P4ZZ53"/>
<dbReference type="STRING" id="398673.A0A2P4ZZ53"/>
<evidence type="ECO:0000313" key="2">
    <source>
        <dbReference type="Proteomes" id="UP000054821"/>
    </source>
</evidence>
<protein>
    <submittedName>
        <fullName evidence="1">Uncharacterized protein</fullName>
    </submittedName>
</protein>
<evidence type="ECO:0000313" key="1">
    <source>
        <dbReference type="EMBL" id="PON29543.1"/>
    </source>
</evidence>
<keyword evidence="2" id="KW-1185">Reference proteome</keyword>
<gene>
    <name evidence="1" type="ORF">TGAM01_v201792</name>
</gene>
<dbReference type="GeneID" id="29986016"/>
<organism evidence="1 2">
    <name type="scientific">Trichoderma gamsii</name>
    <dbReference type="NCBI Taxonomy" id="398673"/>
    <lineage>
        <taxon>Eukaryota</taxon>
        <taxon>Fungi</taxon>
        <taxon>Dikarya</taxon>
        <taxon>Ascomycota</taxon>
        <taxon>Pezizomycotina</taxon>
        <taxon>Sordariomycetes</taxon>
        <taxon>Hypocreomycetidae</taxon>
        <taxon>Hypocreales</taxon>
        <taxon>Hypocreaceae</taxon>
        <taxon>Trichoderma</taxon>
    </lineage>
</organism>
<dbReference type="Proteomes" id="UP000054821">
    <property type="component" value="Unassembled WGS sequence"/>
</dbReference>
<sequence>MKRIFDGLGRCATVEISAAIGDVLAYLNRQLSLRRSDFIDEDIQEKIRDAVPKAAGGSFAFAVSHTDTITNQPSREKVEEALLKLGKWIEGP</sequence>
<name>A0A2P4ZZ53_9HYPO</name>
<accession>A0A2P4ZZ53</accession>
<reference evidence="1 2" key="1">
    <citation type="journal article" date="2016" name="Genome Announc.">
        <title>Draft Whole-Genome Sequence of Trichoderma gamsii T6085, a Promising Biocontrol Agent of Fusarium Head Blight on Wheat.</title>
        <authorList>
            <person name="Baroncelli R."/>
            <person name="Zapparata A."/>
            <person name="Piaggeschi G."/>
            <person name="Sarrocco S."/>
            <person name="Vannacci G."/>
        </authorList>
    </citation>
    <scope>NUCLEOTIDE SEQUENCE [LARGE SCALE GENOMIC DNA]</scope>
    <source>
        <strain evidence="1 2">T6085</strain>
    </source>
</reference>